<dbReference type="SUPFAM" id="SSF53850">
    <property type="entry name" value="Periplasmic binding protein-like II"/>
    <property type="match status" value="1"/>
</dbReference>
<dbReference type="AlphaFoldDB" id="A0A553PB54"/>
<evidence type="ECO:0000256" key="3">
    <source>
        <dbReference type="ARBA" id="ARBA00022692"/>
    </source>
</evidence>
<feature type="non-terminal residue" evidence="10">
    <location>
        <position position="1"/>
    </location>
</feature>
<organism evidence="10 11">
    <name type="scientific">Tigriopus californicus</name>
    <name type="common">Marine copepod</name>
    <dbReference type="NCBI Taxonomy" id="6832"/>
    <lineage>
        <taxon>Eukaryota</taxon>
        <taxon>Metazoa</taxon>
        <taxon>Ecdysozoa</taxon>
        <taxon>Arthropoda</taxon>
        <taxon>Crustacea</taxon>
        <taxon>Multicrustacea</taxon>
        <taxon>Hexanauplia</taxon>
        <taxon>Copepoda</taxon>
        <taxon>Harpacticoida</taxon>
        <taxon>Harpacticidae</taxon>
        <taxon>Tigriopus</taxon>
    </lineage>
</organism>
<dbReference type="PANTHER" id="PTHR42643">
    <property type="entry name" value="IONOTROPIC RECEPTOR 20A-RELATED"/>
    <property type="match status" value="1"/>
</dbReference>
<protein>
    <recommendedName>
        <fullName evidence="12">Ionotropic glutamate receptor L-glutamate and glycine-binding domain-containing protein</fullName>
    </recommendedName>
</protein>
<dbReference type="Gene3D" id="1.10.287.70">
    <property type="match status" value="1"/>
</dbReference>
<name>A0A553PB54_TIGCA</name>
<proteinExistence type="predicted"/>
<dbReference type="EMBL" id="VCGU01000005">
    <property type="protein sequence ID" value="TRY74921.1"/>
    <property type="molecule type" value="Genomic_DNA"/>
</dbReference>
<keyword evidence="6" id="KW-0675">Receptor</keyword>
<evidence type="ECO:0000313" key="11">
    <source>
        <dbReference type="Proteomes" id="UP000318571"/>
    </source>
</evidence>
<evidence type="ECO:0008006" key="12">
    <source>
        <dbReference type="Google" id="ProtNLM"/>
    </source>
</evidence>
<keyword evidence="2" id="KW-1003">Cell membrane</keyword>
<evidence type="ECO:0000256" key="4">
    <source>
        <dbReference type="ARBA" id="ARBA00022989"/>
    </source>
</evidence>
<feature type="compositionally biased region" description="Low complexity" evidence="8">
    <location>
        <begin position="14"/>
        <end position="26"/>
    </location>
</feature>
<dbReference type="PANTHER" id="PTHR42643:SF39">
    <property type="entry name" value="IONOTROPIC RECEPTOR 56A-RELATED"/>
    <property type="match status" value="1"/>
</dbReference>
<sequence length="432" mass="49679">HFHKVERIPEEPVGGAFSRGGFRAGSNRIRSPESEESTQGQVLIHASNTTFNLKRLNRILFEPECTVIILGRPKFWNLDHQMILISPEDPVPDVDVKKCANILSVVEEISDIPFSEHILEQLDHGHIRGLYLLSDLEIDMSNIFPNHAIRVLDIQGGNVGGGEADVIQILAQHYGFHVNFEFEAAGGAEKVQNGSAQLGAGVLFMDFEYSNAVDFNGVLHQVMVKIMSPKAKPLKPYFNLLRPFPLRVWIPIFAVLFLTIVVYPILTKPFSQDPNAIRDGLIIYGLTFYQSYRVSVPDKWAPRLFLLANFFYLFFLFSSYECNLRAYLMSVDYEPVVNSEKDLLTMNKEIFLPVSTSFISMYQFSTLEIRQKIWNKVETNNLFYHPFEEFMTKTFEEKIIQRQASFLMSPEMALVSFPEFEKRHGYQPFHMR</sequence>
<dbReference type="Proteomes" id="UP000318571">
    <property type="component" value="Chromosome 2"/>
</dbReference>
<keyword evidence="5 9" id="KW-0472">Membrane</keyword>
<evidence type="ECO:0000256" key="6">
    <source>
        <dbReference type="ARBA" id="ARBA00023170"/>
    </source>
</evidence>
<accession>A0A553PB54</accession>
<evidence type="ECO:0000256" key="7">
    <source>
        <dbReference type="ARBA" id="ARBA00023180"/>
    </source>
</evidence>
<evidence type="ECO:0000313" key="10">
    <source>
        <dbReference type="EMBL" id="TRY74921.1"/>
    </source>
</evidence>
<gene>
    <name evidence="10" type="ORF">TCAL_07515</name>
</gene>
<keyword evidence="7" id="KW-0325">Glycoprotein</keyword>
<keyword evidence="4 9" id="KW-1133">Transmembrane helix</keyword>
<keyword evidence="11" id="KW-1185">Reference proteome</keyword>
<comment type="subcellular location">
    <subcellularLocation>
        <location evidence="1">Cell membrane</location>
        <topology evidence="1">Multi-pass membrane protein</topology>
    </subcellularLocation>
</comment>
<dbReference type="GO" id="GO:0005886">
    <property type="term" value="C:plasma membrane"/>
    <property type="evidence" value="ECO:0007669"/>
    <property type="project" value="UniProtKB-SubCell"/>
</dbReference>
<dbReference type="InterPro" id="IPR052192">
    <property type="entry name" value="Insect_Ionotropic_Sensory_Rcpt"/>
</dbReference>
<evidence type="ECO:0000256" key="5">
    <source>
        <dbReference type="ARBA" id="ARBA00023136"/>
    </source>
</evidence>
<comment type="caution">
    <text evidence="10">The sequence shown here is derived from an EMBL/GenBank/DDBJ whole genome shotgun (WGS) entry which is preliminary data.</text>
</comment>
<feature type="transmembrane region" description="Helical" evidence="9">
    <location>
        <begin position="300"/>
        <end position="320"/>
    </location>
</feature>
<evidence type="ECO:0000256" key="8">
    <source>
        <dbReference type="SAM" id="MobiDB-lite"/>
    </source>
</evidence>
<evidence type="ECO:0000256" key="2">
    <source>
        <dbReference type="ARBA" id="ARBA00022475"/>
    </source>
</evidence>
<feature type="transmembrane region" description="Helical" evidence="9">
    <location>
        <begin position="248"/>
        <end position="266"/>
    </location>
</feature>
<keyword evidence="3 9" id="KW-0812">Transmembrane</keyword>
<evidence type="ECO:0000256" key="1">
    <source>
        <dbReference type="ARBA" id="ARBA00004651"/>
    </source>
</evidence>
<reference evidence="10 11" key="1">
    <citation type="journal article" date="2018" name="Nat. Ecol. Evol.">
        <title>Genomic signatures of mitonuclear coevolution across populations of Tigriopus californicus.</title>
        <authorList>
            <person name="Barreto F.S."/>
            <person name="Watson E.T."/>
            <person name="Lima T.G."/>
            <person name="Willett C.S."/>
            <person name="Edmands S."/>
            <person name="Li W."/>
            <person name="Burton R.S."/>
        </authorList>
    </citation>
    <scope>NUCLEOTIDE SEQUENCE [LARGE SCALE GENOMIC DNA]</scope>
    <source>
        <strain evidence="10 11">San Diego</strain>
    </source>
</reference>
<feature type="region of interest" description="Disordered" evidence="8">
    <location>
        <begin position="12"/>
        <end position="39"/>
    </location>
</feature>
<evidence type="ECO:0000256" key="9">
    <source>
        <dbReference type="SAM" id="Phobius"/>
    </source>
</evidence>